<feature type="transmembrane region" description="Helical" evidence="6">
    <location>
        <begin position="295"/>
        <end position="316"/>
    </location>
</feature>
<dbReference type="EMBL" id="CP013200">
    <property type="protein sequence ID" value="ALO66418.1"/>
    <property type="molecule type" value="Genomic_DNA"/>
</dbReference>
<feature type="domain" description="Phosphatidylglycerol lysyltransferase C-terminal" evidence="7">
    <location>
        <begin position="433"/>
        <end position="737"/>
    </location>
</feature>
<evidence type="ECO:0000256" key="3">
    <source>
        <dbReference type="ARBA" id="ARBA00022692"/>
    </source>
</evidence>
<dbReference type="PANTHER" id="PTHR34697">
    <property type="entry name" value="PHOSPHATIDYLGLYCEROL LYSYLTRANSFERASE"/>
    <property type="match status" value="1"/>
</dbReference>
<dbReference type="GO" id="GO:0055091">
    <property type="term" value="P:phospholipid homeostasis"/>
    <property type="evidence" value="ECO:0007669"/>
    <property type="project" value="TreeGrafter"/>
</dbReference>
<gene>
    <name evidence="8" type="ORF">AS189_07825</name>
</gene>
<evidence type="ECO:0000313" key="9">
    <source>
        <dbReference type="Proteomes" id="UP000059574"/>
    </source>
</evidence>
<feature type="transmembrane region" description="Helical" evidence="6">
    <location>
        <begin position="155"/>
        <end position="180"/>
    </location>
</feature>
<evidence type="ECO:0000256" key="4">
    <source>
        <dbReference type="ARBA" id="ARBA00022989"/>
    </source>
</evidence>
<dbReference type="PANTHER" id="PTHR34697:SF2">
    <property type="entry name" value="PHOSPHATIDYLGLYCEROL LYSYLTRANSFERASE"/>
    <property type="match status" value="1"/>
</dbReference>
<feature type="transmembrane region" description="Helical" evidence="6">
    <location>
        <begin position="224"/>
        <end position="243"/>
    </location>
</feature>
<evidence type="ECO:0000256" key="6">
    <source>
        <dbReference type="SAM" id="Phobius"/>
    </source>
</evidence>
<evidence type="ECO:0000313" key="8">
    <source>
        <dbReference type="EMBL" id="ALO66418.1"/>
    </source>
</evidence>
<protein>
    <recommendedName>
        <fullName evidence="7">Phosphatidylglycerol lysyltransferase C-terminal domain-containing protein</fullName>
    </recommendedName>
</protein>
<keyword evidence="4 6" id="KW-1133">Transmembrane helix</keyword>
<reference evidence="9" key="1">
    <citation type="submission" date="2015-11" db="EMBL/GenBank/DDBJ databases">
        <authorList>
            <person name="Kumar R."/>
            <person name="Singh D."/>
            <person name="Swarnkar M.K."/>
            <person name="Singh A.K."/>
            <person name="Kumar S."/>
        </authorList>
    </citation>
    <scope>NUCLEOTIDE SEQUENCE [LARGE SCALE GENOMIC DNA]</scope>
    <source>
        <strain evidence="9">ERGS4:06</strain>
    </source>
</reference>
<dbReference type="Pfam" id="PF09924">
    <property type="entry name" value="LPG_synthase_C"/>
    <property type="match status" value="1"/>
</dbReference>
<dbReference type="GO" id="GO:0016755">
    <property type="term" value="F:aminoacyltransferase activity"/>
    <property type="evidence" value="ECO:0007669"/>
    <property type="project" value="TreeGrafter"/>
</dbReference>
<feature type="transmembrane region" description="Helical" evidence="6">
    <location>
        <begin position="73"/>
        <end position="89"/>
    </location>
</feature>
<dbReference type="InterPro" id="IPR024320">
    <property type="entry name" value="LPG_synthase_C"/>
</dbReference>
<dbReference type="GO" id="GO:0005886">
    <property type="term" value="C:plasma membrane"/>
    <property type="evidence" value="ECO:0007669"/>
    <property type="project" value="UniProtKB-SubCell"/>
</dbReference>
<feature type="transmembrane region" description="Helical" evidence="6">
    <location>
        <begin position="123"/>
        <end position="143"/>
    </location>
</feature>
<dbReference type="AlphaFoldDB" id="A0A0S2LY85"/>
<feature type="transmembrane region" description="Helical" evidence="6">
    <location>
        <begin position="328"/>
        <end position="347"/>
    </location>
</feature>
<feature type="transmembrane region" description="Helical" evidence="6">
    <location>
        <begin position="101"/>
        <end position="117"/>
    </location>
</feature>
<keyword evidence="3 6" id="KW-0812">Transmembrane</keyword>
<feature type="transmembrane region" description="Helical" evidence="6">
    <location>
        <begin position="39"/>
        <end position="61"/>
    </location>
</feature>
<keyword evidence="2" id="KW-1003">Cell membrane</keyword>
<sequence>MFTTLFLSSNTGSMLLGVGVVGAAVGIAEFTLGSLRTAAFFCATQVAAVVLYAAVLALGNLGGIEWTAGMDQATLLGPFAAAAGTLLAASQGISLLWRRRVRVLVLAVSLMLSVYVGHAQHVFILLAGVAGLTLGLAFVTALGHRGAGRSTSREVRTILAMVVAVFAVGPLAAALAHVAVGPLAVMRTWITNQEPTLAQWQGSCHDLNAACQGMAHNLGMLGSGGHLLALMPMVLLLVCAEGLRRGSRLAMWVAVYLHVVIGLVSAAYFQVFAGLGLSLRRGHRSLNINESVWELLPVVLVPVLIAVALLIFRRHFRVDPDPALRRRAISLLPLLLLAVVGLYTLAWLSEGNLANHLGVVALVAGIPRIVLPYPFPFSYAANVYPHGFFSELLFSFGGLLLWLVSAAIILALFLSRRLHSGATDATKALELVRKGGDSLSWMTLWANNQYWFNAAGTVGVAYQPHNGVAVTVGGPIGEPGDYDGAVDEFLDFCTDESLTACFYSVTDTPATMLERRGFRRIQVAAETLLDVRSMGFKGKDWQNVRTALNKATKLGVTALWCSYGELTSGQRTQVHEISEDWVSGQALPELGFTLGGLEELKHENVQLCLAIDESGRIHAVTSWLPVYSEGEIVSWTLDFMRRNSGAFNGVMEYLIAQAVQHFAATVEYISLSGSPLATTSETGVTGVSGQESSGQENTLGRILALLARTLEPVYGFSSLANFKQRFKPRHRSLYLMYQDPLSLPAIGRAVGEAYMPNVSVRSLARLLRKQ</sequence>
<keyword evidence="5 6" id="KW-0472">Membrane</keyword>
<organism evidence="8 9">
    <name type="scientific">Arthrobacter alpinus</name>
    <dbReference type="NCBI Taxonomy" id="656366"/>
    <lineage>
        <taxon>Bacteria</taxon>
        <taxon>Bacillati</taxon>
        <taxon>Actinomycetota</taxon>
        <taxon>Actinomycetes</taxon>
        <taxon>Micrococcales</taxon>
        <taxon>Micrococcaceae</taxon>
        <taxon>Arthrobacter</taxon>
    </lineage>
</organism>
<evidence type="ECO:0000256" key="1">
    <source>
        <dbReference type="ARBA" id="ARBA00004651"/>
    </source>
</evidence>
<evidence type="ECO:0000256" key="2">
    <source>
        <dbReference type="ARBA" id="ARBA00022475"/>
    </source>
</evidence>
<feature type="transmembrane region" description="Helical" evidence="6">
    <location>
        <begin position="255"/>
        <end position="275"/>
    </location>
</feature>
<accession>A0A0S2LY85</accession>
<evidence type="ECO:0000259" key="7">
    <source>
        <dbReference type="Pfam" id="PF09924"/>
    </source>
</evidence>
<name>A0A0S2LY85_9MICC</name>
<feature type="transmembrane region" description="Helical" evidence="6">
    <location>
        <begin position="353"/>
        <end position="371"/>
    </location>
</feature>
<proteinExistence type="predicted"/>
<evidence type="ECO:0000256" key="5">
    <source>
        <dbReference type="ARBA" id="ARBA00023136"/>
    </source>
</evidence>
<comment type="subcellular location">
    <subcellularLocation>
        <location evidence="1">Cell membrane</location>
        <topology evidence="1">Multi-pass membrane protein</topology>
    </subcellularLocation>
</comment>
<dbReference type="Proteomes" id="UP000059574">
    <property type="component" value="Chromosome"/>
</dbReference>
<dbReference type="InterPro" id="IPR051211">
    <property type="entry name" value="PG_lysyltransferase"/>
</dbReference>
<reference evidence="8 9" key="2">
    <citation type="journal article" date="2016" name="J. Biotechnol.">
        <title>Complete genome sequence of Arthrobacter alpinus ERGS4:06, a yellow pigmented bacterium tolerant to cold and radiations isolated from Sikkim Himalaya.</title>
        <authorList>
            <person name="Kumar R."/>
            <person name="Singh D."/>
            <person name="Swarnkar M.K."/>
            <person name="Singh A.K."/>
            <person name="Kumar S."/>
        </authorList>
    </citation>
    <scope>NUCLEOTIDE SEQUENCE [LARGE SCALE GENOMIC DNA]</scope>
    <source>
        <strain evidence="8 9">ERGS4:06</strain>
    </source>
</reference>
<feature type="transmembrane region" description="Helical" evidence="6">
    <location>
        <begin position="12"/>
        <end position="32"/>
    </location>
</feature>
<feature type="transmembrane region" description="Helical" evidence="6">
    <location>
        <begin position="392"/>
        <end position="414"/>
    </location>
</feature>